<proteinExistence type="predicted"/>
<dbReference type="InterPro" id="IPR042460">
    <property type="entry name" value="DCN1-like_PONY"/>
</dbReference>
<gene>
    <name evidence="3" type="ORF">POBO1169_LOCUS13892</name>
</gene>
<dbReference type="PANTHER" id="PTHR12281">
    <property type="entry name" value="RP42 RELATED"/>
    <property type="match status" value="1"/>
</dbReference>
<protein>
    <recommendedName>
        <fullName evidence="1">Defective in cullin neddylation protein</fullName>
    </recommendedName>
</protein>
<dbReference type="GO" id="GO:0097602">
    <property type="term" value="F:cullin family protein binding"/>
    <property type="evidence" value="ECO:0007669"/>
    <property type="project" value="TreeGrafter"/>
</dbReference>
<dbReference type="GO" id="GO:0031624">
    <property type="term" value="F:ubiquitin conjugating enzyme binding"/>
    <property type="evidence" value="ECO:0007669"/>
    <property type="project" value="TreeGrafter"/>
</dbReference>
<dbReference type="InterPro" id="IPR005176">
    <property type="entry name" value="PONY_dom"/>
</dbReference>
<evidence type="ECO:0000313" key="3">
    <source>
        <dbReference type="EMBL" id="CAD8678050.1"/>
    </source>
</evidence>
<sequence length="212" mass="24262">MRRGTKRSGVGSVSSKTSAKELEAINAFFGKYSEPSEPELIGPEGVEKLCADLDVAPSDVRILMLAFKMNAAKMGYFTAEEWRHGMASMGCNSIDKLRKCLHTLETEVQQTAVFREFFKYAFTFCCTEPRQKTLDVDTASQMLQIVMPNSPHLEPFLQFIQEQTEYKALTLDQWQGFLRFCEETLPDVSNYDESQAWPLLIDNFVEWIISKR</sequence>
<organism evidence="3">
    <name type="scientific">Pyramimonas obovata</name>
    <dbReference type="NCBI Taxonomy" id="1411642"/>
    <lineage>
        <taxon>Eukaryota</taxon>
        <taxon>Viridiplantae</taxon>
        <taxon>Chlorophyta</taxon>
        <taxon>Pyramimonadophyceae</taxon>
        <taxon>Pyramimonadales</taxon>
        <taxon>Pyramimonadaceae</taxon>
        <taxon>Pyramimonas</taxon>
        <taxon>Pyramimonas incertae sedis</taxon>
    </lineage>
</organism>
<dbReference type="AlphaFoldDB" id="A0A7S0RJ02"/>
<reference evidence="3" key="1">
    <citation type="submission" date="2021-01" db="EMBL/GenBank/DDBJ databases">
        <authorList>
            <person name="Corre E."/>
            <person name="Pelletier E."/>
            <person name="Niang G."/>
            <person name="Scheremetjew M."/>
            <person name="Finn R."/>
            <person name="Kale V."/>
            <person name="Holt S."/>
            <person name="Cochrane G."/>
            <person name="Meng A."/>
            <person name="Brown T."/>
            <person name="Cohen L."/>
        </authorList>
    </citation>
    <scope>NUCLEOTIDE SEQUENCE</scope>
    <source>
        <strain evidence="3">CCMP722</strain>
    </source>
</reference>
<dbReference type="PANTHER" id="PTHR12281:SF12">
    <property type="entry name" value="DEFECTIVE IN CULLIN NEDDYLATION PROTEIN"/>
    <property type="match status" value="1"/>
</dbReference>
<dbReference type="Pfam" id="PF03556">
    <property type="entry name" value="Cullin_binding"/>
    <property type="match status" value="1"/>
</dbReference>
<dbReference type="EMBL" id="HBFA01027389">
    <property type="protein sequence ID" value="CAD8678050.1"/>
    <property type="molecule type" value="Transcribed_RNA"/>
</dbReference>
<dbReference type="PROSITE" id="PS51229">
    <property type="entry name" value="DCUN1"/>
    <property type="match status" value="1"/>
</dbReference>
<dbReference type="GO" id="GO:0032182">
    <property type="term" value="F:ubiquitin-like protein binding"/>
    <property type="evidence" value="ECO:0007669"/>
    <property type="project" value="TreeGrafter"/>
</dbReference>
<dbReference type="GO" id="GO:0000151">
    <property type="term" value="C:ubiquitin ligase complex"/>
    <property type="evidence" value="ECO:0007669"/>
    <property type="project" value="TreeGrafter"/>
</dbReference>
<name>A0A7S0RJ02_9CHLO</name>
<dbReference type="InterPro" id="IPR014764">
    <property type="entry name" value="DCN-prot"/>
</dbReference>
<dbReference type="GO" id="GO:0045116">
    <property type="term" value="P:protein neddylation"/>
    <property type="evidence" value="ECO:0007669"/>
    <property type="project" value="TreeGrafter"/>
</dbReference>
<dbReference type="Gene3D" id="1.10.238.200">
    <property type="entry name" value="Cullin, PONY binding domain"/>
    <property type="match status" value="1"/>
</dbReference>
<evidence type="ECO:0000259" key="2">
    <source>
        <dbReference type="PROSITE" id="PS51229"/>
    </source>
</evidence>
<dbReference type="Gene3D" id="1.10.238.10">
    <property type="entry name" value="EF-hand"/>
    <property type="match status" value="1"/>
</dbReference>
<accession>A0A7S0RJ02</accession>
<feature type="domain" description="DCUN1" evidence="2">
    <location>
        <begin position="20"/>
        <end position="209"/>
    </location>
</feature>
<comment type="function">
    <text evidence="1">Neddylation of cullins play an essential role in the regulation of SCF-type complexes activity.</text>
</comment>
<evidence type="ECO:0000256" key="1">
    <source>
        <dbReference type="RuleBase" id="RU410713"/>
    </source>
</evidence>